<dbReference type="Proteomes" id="UP000190064">
    <property type="component" value="Unassembled WGS sequence"/>
</dbReference>
<comment type="subcellular location">
    <subcellularLocation>
        <location evidence="4">Cell outer membrane</location>
        <topology evidence="4">Lipid-anchor</topology>
    </subcellularLocation>
</comment>
<comment type="function">
    <text evidence="4">Part of the outer membrane protein assembly complex, which is involved in assembly and insertion of beta-barrel proteins into the outer membrane.</text>
</comment>
<evidence type="ECO:0000256" key="4">
    <source>
        <dbReference type="HAMAP-Rule" id="MF_00925"/>
    </source>
</evidence>
<dbReference type="InterPro" id="IPR037873">
    <property type="entry name" value="BamE-like"/>
</dbReference>
<keyword evidence="3 4" id="KW-0998">Cell outer membrane</keyword>
<dbReference type="Pfam" id="PF04355">
    <property type="entry name" value="BamE"/>
    <property type="match status" value="1"/>
</dbReference>
<dbReference type="PROSITE" id="PS51257">
    <property type="entry name" value="PROKAR_LIPOPROTEIN"/>
    <property type="match status" value="1"/>
</dbReference>
<protein>
    <recommendedName>
        <fullName evidence="4">Outer membrane protein assembly factor BamE</fullName>
    </recommendedName>
</protein>
<gene>
    <name evidence="4" type="primary">bamE</name>
    <name evidence="6" type="ORF">BTA35_0214615</name>
</gene>
<dbReference type="RefSeq" id="WP_160055243.1">
    <property type="nucleotide sequence ID" value="NZ_FXTS01000009.1"/>
</dbReference>
<dbReference type="GO" id="GO:0030674">
    <property type="term" value="F:protein-macromolecule adaptor activity"/>
    <property type="evidence" value="ECO:0007669"/>
    <property type="project" value="TreeGrafter"/>
</dbReference>
<dbReference type="GO" id="GO:0051205">
    <property type="term" value="P:protein insertion into membrane"/>
    <property type="evidence" value="ECO:0007669"/>
    <property type="project" value="UniProtKB-UniRule"/>
</dbReference>
<comment type="similarity">
    <text evidence="4">Belongs to the BamE family.</text>
</comment>
<dbReference type="STRING" id="966.BTA35_0214615"/>
<sequence length="104" mass="12043">MQRLIILVIFSSLVTLSGCIFPGVYKRELQQGQVMTDEMINQLQPGLTREQVVYVMGNPLTPSTINPNRWDYIYWSKDPRDNVTQQKVSLVFDNNRLVEINKTP</sequence>
<evidence type="ECO:0000259" key="5">
    <source>
        <dbReference type="Pfam" id="PF04355"/>
    </source>
</evidence>
<dbReference type="EMBL" id="MTSD02000008">
    <property type="protein sequence ID" value="OOV86208.1"/>
    <property type="molecule type" value="Genomic_DNA"/>
</dbReference>
<keyword evidence="4" id="KW-0449">Lipoprotein</keyword>
<dbReference type="GO" id="GO:0043165">
    <property type="term" value="P:Gram-negative-bacterium-type cell outer membrane assembly"/>
    <property type="evidence" value="ECO:0007669"/>
    <property type="project" value="UniProtKB-UniRule"/>
</dbReference>
<comment type="subunit">
    <text evidence="4">Part of the Bam complex.</text>
</comment>
<dbReference type="InterPro" id="IPR007450">
    <property type="entry name" value="BamE_dom"/>
</dbReference>
<keyword evidence="4" id="KW-0564">Palmitate</keyword>
<dbReference type="HAMAP" id="MF_00925">
    <property type="entry name" value="OM_assembly_BamE"/>
    <property type="match status" value="1"/>
</dbReference>
<evidence type="ECO:0000313" key="6">
    <source>
        <dbReference type="EMBL" id="OOV86208.1"/>
    </source>
</evidence>
<reference evidence="6" key="1">
    <citation type="submission" date="2017-02" db="EMBL/GenBank/DDBJ databases">
        <title>Draft Genome Sequence of the Salt Water Bacterium Oceanospirillum linum ATCC 11336.</title>
        <authorList>
            <person name="Trachtenberg A.M."/>
            <person name="Carney J.G."/>
            <person name="Linnane J.D."/>
            <person name="Rheaume B.A."/>
            <person name="Pitts N.L."/>
            <person name="Mykles D.L."/>
            <person name="Maclea K.S."/>
        </authorList>
    </citation>
    <scope>NUCLEOTIDE SEQUENCE [LARGE SCALE GENOMIC DNA]</scope>
    <source>
        <strain evidence="6">ATCC 11336</strain>
    </source>
</reference>
<accession>A0A1T1H8P9</accession>
<name>A0A1T1H8P9_OCELI</name>
<keyword evidence="2 4" id="KW-0472">Membrane</keyword>
<dbReference type="GO" id="GO:1990063">
    <property type="term" value="C:Bam protein complex"/>
    <property type="evidence" value="ECO:0007669"/>
    <property type="project" value="TreeGrafter"/>
</dbReference>
<evidence type="ECO:0000256" key="2">
    <source>
        <dbReference type="ARBA" id="ARBA00023136"/>
    </source>
</evidence>
<feature type="domain" description="Outer membrane protein assembly factor BamE" evidence="5">
    <location>
        <begin position="32"/>
        <end position="100"/>
    </location>
</feature>
<keyword evidence="1 4" id="KW-0732">Signal</keyword>
<keyword evidence="7" id="KW-1185">Reference proteome</keyword>
<dbReference type="PANTHER" id="PTHR37482">
    <property type="entry name" value="OUTER MEMBRANE PROTEIN ASSEMBLY FACTOR BAME"/>
    <property type="match status" value="1"/>
</dbReference>
<proteinExistence type="inferred from homology"/>
<dbReference type="InterPro" id="IPR026592">
    <property type="entry name" value="BamE"/>
</dbReference>
<comment type="caution">
    <text evidence="6">The sequence shown here is derived from an EMBL/GenBank/DDBJ whole genome shotgun (WGS) entry which is preliminary data.</text>
</comment>
<organism evidence="6 7">
    <name type="scientific">Oceanospirillum linum</name>
    <dbReference type="NCBI Taxonomy" id="966"/>
    <lineage>
        <taxon>Bacteria</taxon>
        <taxon>Pseudomonadati</taxon>
        <taxon>Pseudomonadota</taxon>
        <taxon>Gammaproteobacteria</taxon>
        <taxon>Oceanospirillales</taxon>
        <taxon>Oceanospirillaceae</taxon>
        <taxon>Oceanospirillum</taxon>
    </lineage>
</organism>
<evidence type="ECO:0000256" key="3">
    <source>
        <dbReference type="ARBA" id="ARBA00023237"/>
    </source>
</evidence>
<dbReference type="AlphaFoldDB" id="A0A1T1H8P9"/>
<dbReference type="Gene3D" id="3.30.1450.10">
    <property type="match status" value="1"/>
</dbReference>
<evidence type="ECO:0000256" key="1">
    <source>
        <dbReference type="ARBA" id="ARBA00022729"/>
    </source>
</evidence>
<evidence type="ECO:0000313" key="7">
    <source>
        <dbReference type="Proteomes" id="UP000190064"/>
    </source>
</evidence>
<dbReference type="PANTHER" id="PTHR37482:SF1">
    <property type="entry name" value="OUTER MEMBRANE PROTEIN ASSEMBLY FACTOR BAME"/>
    <property type="match status" value="1"/>
</dbReference>